<proteinExistence type="predicted"/>
<dbReference type="AlphaFoldDB" id="A0A6L2K4X0"/>
<dbReference type="PANTHER" id="PTHR34222">
    <property type="entry name" value="GAG_PRE-INTEGRS DOMAIN-CONTAINING PROTEIN"/>
    <property type="match status" value="1"/>
</dbReference>
<accession>A0A6L2K4X0</accession>
<keyword evidence="2" id="KW-0695">RNA-directed DNA polymerase</keyword>
<organism evidence="2">
    <name type="scientific">Tanacetum cinerariifolium</name>
    <name type="common">Dalmatian daisy</name>
    <name type="synonym">Chrysanthemum cinerariifolium</name>
    <dbReference type="NCBI Taxonomy" id="118510"/>
    <lineage>
        <taxon>Eukaryota</taxon>
        <taxon>Viridiplantae</taxon>
        <taxon>Streptophyta</taxon>
        <taxon>Embryophyta</taxon>
        <taxon>Tracheophyta</taxon>
        <taxon>Spermatophyta</taxon>
        <taxon>Magnoliopsida</taxon>
        <taxon>eudicotyledons</taxon>
        <taxon>Gunneridae</taxon>
        <taxon>Pentapetalae</taxon>
        <taxon>asterids</taxon>
        <taxon>campanulids</taxon>
        <taxon>Asterales</taxon>
        <taxon>Asteraceae</taxon>
        <taxon>Asteroideae</taxon>
        <taxon>Anthemideae</taxon>
        <taxon>Anthemidinae</taxon>
        <taxon>Tanacetum</taxon>
    </lineage>
</organism>
<dbReference type="PANTHER" id="PTHR34222:SF99">
    <property type="entry name" value="PROTEIN, PUTATIVE-RELATED"/>
    <property type="match status" value="1"/>
</dbReference>
<protein>
    <submittedName>
        <fullName evidence="2">Putative reverse transcriptase, RNA-dependent DNA polymerase, Gag-polypeptide of LTR copia-type</fullName>
    </submittedName>
</protein>
<gene>
    <name evidence="2" type="ORF">Tci_014902</name>
</gene>
<name>A0A6L2K4X0_TANCI</name>
<evidence type="ECO:0000313" key="2">
    <source>
        <dbReference type="EMBL" id="GEU42924.1"/>
    </source>
</evidence>
<keyword evidence="2" id="KW-0548">Nucleotidyltransferase</keyword>
<keyword evidence="2" id="KW-0808">Transferase</keyword>
<comment type="caution">
    <text evidence="2">The sequence shown here is derived from an EMBL/GenBank/DDBJ whole genome shotgun (WGS) entry which is preliminary data.</text>
</comment>
<evidence type="ECO:0000256" key="1">
    <source>
        <dbReference type="SAM" id="MobiDB-lite"/>
    </source>
</evidence>
<reference evidence="2" key="1">
    <citation type="journal article" date="2019" name="Sci. Rep.">
        <title>Draft genome of Tanacetum cinerariifolium, the natural source of mosquito coil.</title>
        <authorList>
            <person name="Yamashiro T."/>
            <person name="Shiraishi A."/>
            <person name="Satake H."/>
            <person name="Nakayama K."/>
        </authorList>
    </citation>
    <scope>NUCLEOTIDE SEQUENCE</scope>
</reference>
<sequence>MVGDKPPKNKGKSSSFRGSDVIDQYDPLFLHSNDTGGPTKINMPNLVCTYYNMNGHTADRCFELVGYPPKFKKNTCTNRGPSSNNVISRNKDRSVASSNSFTDDHYKRLIALISEKSDFSSMPVNIAVNPMIMGDSRSGVGKSTNQLSHVGTENTGDAARDAVGHPDDSTSAKMDCDNLEGAIPKEKYSEYDGDNTFYQEFNDQFQSLVLNPDNQTVSYSKLSVENFNFSTSINKISEPKSYTKAASDIRWVEAMNQEMEALNRNCTWIITDFPVGRKPIAKNSWPIFQMYINNSFLYGELIKDVYIPEGYFDKADNRCTHAPLPFHLKITFRVLRAKCKATRKSVDPSH</sequence>
<feature type="compositionally biased region" description="Basic and acidic residues" evidence="1">
    <location>
        <begin position="158"/>
        <end position="176"/>
    </location>
</feature>
<feature type="region of interest" description="Disordered" evidence="1">
    <location>
        <begin position="152"/>
        <end position="176"/>
    </location>
</feature>
<dbReference type="EMBL" id="BKCJ010001635">
    <property type="protein sequence ID" value="GEU42924.1"/>
    <property type="molecule type" value="Genomic_DNA"/>
</dbReference>
<dbReference type="GO" id="GO:0003964">
    <property type="term" value="F:RNA-directed DNA polymerase activity"/>
    <property type="evidence" value="ECO:0007669"/>
    <property type="project" value="UniProtKB-KW"/>
</dbReference>